<protein>
    <submittedName>
        <fullName evidence="1">Uncharacterized protein</fullName>
    </submittedName>
</protein>
<reference evidence="1 2" key="1">
    <citation type="journal article" date="2018" name="Sci. Rep.">
        <title>Genomic signatures of local adaptation to the degree of environmental predictability in rotifers.</title>
        <authorList>
            <person name="Franch-Gras L."/>
            <person name="Hahn C."/>
            <person name="Garcia-Roger E.M."/>
            <person name="Carmona M.J."/>
            <person name="Serra M."/>
            <person name="Gomez A."/>
        </authorList>
    </citation>
    <scope>NUCLEOTIDE SEQUENCE [LARGE SCALE GENOMIC DNA]</scope>
    <source>
        <strain evidence="1">HYR1</strain>
    </source>
</reference>
<sequence>MQNRILRIIKYFPLKTSKDSDFFFNDLDFFLGLLNNSEDKYQNNPQRAKNRLDRYDRGNKLFSKFITTRQSHELQDYIDVFVESSRSSELKTLLCKVSNEFFQWTAVFLETKKFCKAKCISNGNSIGQEYIAYFNDVESQIHKHELDLSKLDNTERRFNLELKLGTANK</sequence>
<keyword evidence="2" id="KW-1185">Reference proteome</keyword>
<gene>
    <name evidence="1" type="ORF">BpHYR1_011657</name>
</gene>
<evidence type="ECO:0000313" key="1">
    <source>
        <dbReference type="EMBL" id="RNA31496.1"/>
    </source>
</evidence>
<proteinExistence type="predicted"/>
<accession>A0A3M7S6S5</accession>
<dbReference type="Proteomes" id="UP000276133">
    <property type="component" value="Unassembled WGS sequence"/>
</dbReference>
<organism evidence="1 2">
    <name type="scientific">Brachionus plicatilis</name>
    <name type="common">Marine rotifer</name>
    <name type="synonym">Brachionus muelleri</name>
    <dbReference type="NCBI Taxonomy" id="10195"/>
    <lineage>
        <taxon>Eukaryota</taxon>
        <taxon>Metazoa</taxon>
        <taxon>Spiralia</taxon>
        <taxon>Gnathifera</taxon>
        <taxon>Rotifera</taxon>
        <taxon>Eurotatoria</taxon>
        <taxon>Monogononta</taxon>
        <taxon>Pseudotrocha</taxon>
        <taxon>Ploima</taxon>
        <taxon>Brachionidae</taxon>
        <taxon>Brachionus</taxon>
    </lineage>
</organism>
<dbReference type="AlphaFoldDB" id="A0A3M7S6S5"/>
<dbReference type="EMBL" id="REGN01001937">
    <property type="protein sequence ID" value="RNA31496.1"/>
    <property type="molecule type" value="Genomic_DNA"/>
</dbReference>
<name>A0A3M7S6S5_BRAPC</name>
<comment type="caution">
    <text evidence="1">The sequence shown here is derived from an EMBL/GenBank/DDBJ whole genome shotgun (WGS) entry which is preliminary data.</text>
</comment>
<evidence type="ECO:0000313" key="2">
    <source>
        <dbReference type="Proteomes" id="UP000276133"/>
    </source>
</evidence>